<dbReference type="SUPFAM" id="SSF54637">
    <property type="entry name" value="Thioesterase/thiol ester dehydrase-isomerase"/>
    <property type="match status" value="1"/>
</dbReference>
<dbReference type="EMBL" id="JACHIV010000001">
    <property type="protein sequence ID" value="MBB5069742.1"/>
    <property type="molecule type" value="Genomic_DNA"/>
</dbReference>
<evidence type="ECO:0000313" key="1">
    <source>
        <dbReference type="EMBL" id="MBB5069742.1"/>
    </source>
</evidence>
<keyword evidence="2" id="KW-1185">Reference proteome</keyword>
<dbReference type="Proteomes" id="UP000580474">
    <property type="component" value="Unassembled WGS sequence"/>
</dbReference>
<sequence length="140" mass="15360">MVDDVQRFRLSYGDCDALGIAYFAIYYPWMERTYSSWLHGHGLRSAELATELGAGTVGVRSEATYLAPVHVFDELACAAVRERIGATSYTLGFEFTRGGELVTYGRMTFACRSPEGTKAPIPDRLRALLETLRAADAPAG</sequence>
<dbReference type="GO" id="GO:0016787">
    <property type="term" value="F:hydrolase activity"/>
    <property type="evidence" value="ECO:0007669"/>
    <property type="project" value="UniProtKB-KW"/>
</dbReference>
<dbReference type="Gene3D" id="3.10.129.10">
    <property type="entry name" value="Hotdog Thioesterase"/>
    <property type="match status" value="1"/>
</dbReference>
<comment type="caution">
    <text evidence="1">The sequence shown here is derived from an EMBL/GenBank/DDBJ whole genome shotgun (WGS) entry which is preliminary data.</text>
</comment>
<accession>A0A840NKT5</accession>
<proteinExistence type="predicted"/>
<dbReference type="RefSeq" id="WP_221315818.1">
    <property type="nucleotide sequence ID" value="NZ_JACHIV010000001.1"/>
</dbReference>
<dbReference type="EC" id="3.1.2.-" evidence="1"/>
<protein>
    <submittedName>
        <fullName evidence="1">Acyl-CoA thioester hydrolase</fullName>
        <ecNumber evidence="1">3.1.2.-</ecNumber>
    </submittedName>
</protein>
<dbReference type="CDD" id="cd00586">
    <property type="entry name" value="4HBT"/>
    <property type="match status" value="1"/>
</dbReference>
<dbReference type="InterPro" id="IPR029069">
    <property type="entry name" value="HotDog_dom_sf"/>
</dbReference>
<gene>
    <name evidence="1" type="ORF">BJ969_002830</name>
</gene>
<keyword evidence="1" id="KW-0378">Hydrolase</keyword>
<dbReference type="AlphaFoldDB" id="A0A840NKT5"/>
<reference evidence="1 2" key="1">
    <citation type="submission" date="2020-08" db="EMBL/GenBank/DDBJ databases">
        <title>Sequencing the genomes of 1000 actinobacteria strains.</title>
        <authorList>
            <person name="Klenk H.-P."/>
        </authorList>
    </citation>
    <scope>NUCLEOTIDE SEQUENCE [LARGE SCALE GENOMIC DNA]</scope>
    <source>
        <strain evidence="1 2">DSM 45582</strain>
    </source>
</reference>
<organism evidence="1 2">
    <name type="scientific">Saccharopolyspora gloriosae</name>
    <dbReference type="NCBI Taxonomy" id="455344"/>
    <lineage>
        <taxon>Bacteria</taxon>
        <taxon>Bacillati</taxon>
        <taxon>Actinomycetota</taxon>
        <taxon>Actinomycetes</taxon>
        <taxon>Pseudonocardiales</taxon>
        <taxon>Pseudonocardiaceae</taxon>
        <taxon>Saccharopolyspora</taxon>
    </lineage>
</organism>
<dbReference type="Pfam" id="PF13279">
    <property type="entry name" value="4HBT_2"/>
    <property type="match status" value="1"/>
</dbReference>
<name>A0A840NKT5_9PSEU</name>
<evidence type="ECO:0000313" key="2">
    <source>
        <dbReference type="Proteomes" id="UP000580474"/>
    </source>
</evidence>